<feature type="signal peptide" evidence="1">
    <location>
        <begin position="1"/>
        <end position="24"/>
    </location>
</feature>
<dbReference type="RefSeq" id="WP_155090276.1">
    <property type="nucleotide sequence ID" value="NZ_WJYA01000010.1"/>
</dbReference>
<dbReference type="Proteomes" id="UP000447545">
    <property type="component" value="Unassembled WGS sequence"/>
</dbReference>
<evidence type="ECO:0000313" key="3">
    <source>
        <dbReference type="Proteomes" id="UP000447545"/>
    </source>
</evidence>
<dbReference type="AlphaFoldDB" id="A0A7K1GHW0"/>
<evidence type="ECO:0000256" key="1">
    <source>
        <dbReference type="SAM" id="SignalP"/>
    </source>
</evidence>
<dbReference type="EMBL" id="WJYA01000010">
    <property type="protein sequence ID" value="MTE28264.1"/>
    <property type="molecule type" value="Genomic_DNA"/>
</dbReference>
<reference evidence="2 3" key="1">
    <citation type="submission" date="2019-11" db="EMBL/GenBank/DDBJ databases">
        <title>Winogradskyella ouciana sp. nov., isolated from the hadal seawater of the Mariana Trench.</title>
        <authorList>
            <person name="Liu R."/>
        </authorList>
    </citation>
    <scope>NUCLEOTIDE SEQUENCE [LARGE SCALE GENOMIC DNA]</scope>
    <source>
        <strain evidence="2 3">ZXX205</strain>
    </source>
</reference>
<name>A0A7K1GHW0_9FLAO</name>
<gene>
    <name evidence="2" type="ORF">F1003_15110</name>
</gene>
<dbReference type="InterPro" id="IPR011250">
    <property type="entry name" value="OMP/PagP_B-barrel"/>
</dbReference>
<dbReference type="SUPFAM" id="SSF56925">
    <property type="entry name" value="OMPA-like"/>
    <property type="match status" value="1"/>
</dbReference>
<feature type="chain" id="PRO_5029459842" evidence="1">
    <location>
        <begin position="25"/>
        <end position="224"/>
    </location>
</feature>
<comment type="caution">
    <text evidence="2">The sequence shown here is derived from an EMBL/GenBank/DDBJ whole genome shotgun (WGS) entry which is preliminary data.</text>
</comment>
<evidence type="ECO:0000313" key="2">
    <source>
        <dbReference type="EMBL" id="MTE28264.1"/>
    </source>
</evidence>
<sequence>MITKYKYVFLIAVLAVFGLDFANAQEQKEEGKKDNEKLYRQLEFFNLRGTNAVDMAIGASLITGDFPQPEADIFFKIGYKRFITEQIGISFTYNKYNLAFNDAFHQGFMSFDLNLEYLISPYTSISPFIYGGYGYNADNDFETTGAKVQGGLVIEFVPFEKVGIKLFGEYNYVMSNEANPIIMEESNISFFRVGIGVNLYFGGGKKKEKLLEEVDTVIKSNYIK</sequence>
<proteinExistence type="predicted"/>
<accession>A0A7K1GHW0</accession>
<keyword evidence="3" id="KW-1185">Reference proteome</keyword>
<keyword evidence="1" id="KW-0732">Signal</keyword>
<organism evidence="2 3">
    <name type="scientific">Winogradskyella ouciana</name>
    <dbReference type="NCBI Taxonomy" id="2608631"/>
    <lineage>
        <taxon>Bacteria</taxon>
        <taxon>Pseudomonadati</taxon>
        <taxon>Bacteroidota</taxon>
        <taxon>Flavobacteriia</taxon>
        <taxon>Flavobacteriales</taxon>
        <taxon>Flavobacteriaceae</taxon>
        <taxon>Winogradskyella</taxon>
    </lineage>
</organism>
<protein>
    <submittedName>
        <fullName evidence="2">Curli production assembly/transport component CsgG</fullName>
    </submittedName>
</protein>